<evidence type="ECO:0000313" key="4">
    <source>
        <dbReference type="EMBL" id="AMS04527.1"/>
    </source>
</evidence>
<feature type="DNA-binding region" description="H-T-H motif" evidence="2">
    <location>
        <begin position="29"/>
        <end position="48"/>
    </location>
</feature>
<dbReference type="InterPro" id="IPR039532">
    <property type="entry name" value="TetR_C_Firmicutes"/>
</dbReference>
<dbReference type="InterPro" id="IPR009057">
    <property type="entry name" value="Homeodomain-like_sf"/>
</dbReference>
<dbReference type="InterPro" id="IPR001647">
    <property type="entry name" value="HTH_TetR"/>
</dbReference>
<dbReference type="AlphaFoldDB" id="A0AAC9AMZ8"/>
<dbReference type="EMBL" id="CP014352">
    <property type="protein sequence ID" value="AMS04527.1"/>
    <property type="molecule type" value="Genomic_DNA"/>
</dbReference>
<name>A0AAC9AMZ8_9ACTN</name>
<dbReference type="GO" id="GO:0003677">
    <property type="term" value="F:DNA binding"/>
    <property type="evidence" value="ECO:0007669"/>
    <property type="project" value="UniProtKB-UniRule"/>
</dbReference>
<gene>
    <name evidence="4" type="ORF">AXH35_02550</name>
</gene>
<dbReference type="Gene3D" id="1.10.357.10">
    <property type="entry name" value="Tetracycline Repressor, domain 2"/>
    <property type="match status" value="1"/>
</dbReference>
<dbReference type="Proteomes" id="UP000075221">
    <property type="component" value="Chromosome"/>
</dbReference>
<dbReference type="Pfam" id="PF14278">
    <property type="entry name" value="TetR_C_8"/>
    <property type="match status" value="1"/>
</dbReference>
<sequence length="194" mass="22239">MDAAVPRSRVRLAQALKDALETTPLDRITVSGLSARAGIHRQTFYAQFSDVYDLAEWVFETEVADHIMAHAGYDQWADGFVRMLVYMKGHHDQVYAVLHALTAVRLEHFFYHWLHEMMRVIVDEIGDGFRVAPADRDFVVDHFTLAVLGHLLHWFATDMRDDPYVLVSNLEFILHGSLRASLLRFADRGWSPSA</sequence>
<keyword evidence="1 2" id="KW-0238">DNA-binding</keyword>
<evidence type="ECO:0000256" key="2">
    <source>
        <dbReference type="PROSITE-ProRule" id="PRU00335"/>
    </source>
</evidence>
<dbReference type="PROSITE" id="PS50977">
    <property type="entry name" value="HTH_TETR_2"/>
    <property type="match status" value="1"/>
</dbReference>
<dbReference type="RefSeq" id="WP_062818966.1">
    <property type="nucleotide sequence ID" value="NZ_CP014352.1"/>
</dbReference>
<evidence type="ECO:0000256" key="1">
    <source>
        <dbReference type="ARBA" id="ARBA00023125"/>
    </source>
</evidence>
<dbReference type="SUPFAM" id="SSF46689">
    <property type="entry name" value="Homeodomain-like"/>
    <property type="match status" value="1"/>
</dbReference>
<accession>A0AAC9AMZ8</accession>
<reference evidence="4 5" key="1">
    <citation type="submission" date="2016-02" db="EMBL/GenBank/DDBJ databases">
        <title>Complete Genome Sequence of Propionibacterium acidipropionici ATCC 55737.</title>
        <authorList>
            <person name="Luna Flores C.H."/>
            <person name="Nielsen L.K."/>
            <person name="Marcellin E."/>
        </authorList>
    </citation>
    <scope>NUCLEOTIDE SEQUENCE [LARGE SCALE GENOMIC DNA]</scope>
    <source>
        <strain evidence="4 5">ATCC 55737</strain>
    </source>
</reference>
<feature type="domain" description="HTH tetR-type" evidence="3">
    <location>
        <begin position="6"/>
        <end position="66"/>
    </location>
</feature>
<proteinExistence type="predicted"/>
<evidence type="ECO:0000259" key="3">
    <source>
        <dbReference type="PROSITE" id="PS50977"/>
    </source>
</evidence>
<organism evidence="4 5">
    <name type="scientific">Acidipropionibacterium acidipropionici</name>
    <dbReference type="NCBI Taxonomy" id="1748"/>
    <lineage>
        <taxon>Bacteria</taxon>
        <taxon>Bacillati</taxon>
        <taxon>Actinomycetota</taxon>
        <taxon>Actinomycetes</taxon>
        <taxon>Propionibacteriales</taxon>
        <taxon>Propionibacteriaceae</taxon>
        <taxon>Acidipropionibacterium</taxon>
    </lineage>
</organism>
<protein>
    <submittedName>
        <fullName evidence="4">Transcriptional regulator</fullName>
    </submittedName>
</protein>
<evidence type="ECO:0000313" key="5">
    <source>
        <dbReference type="Proteomes" id="UP000075221"/>
    </source>
</evidence>